<dbReference type="InterPro" id="IPR050343">
    <property type="entry name" value="RsuA_PseudoU_synthase"/>
</dbReference>
<comment type="similarity">
    <text evidence="1 3">Belongs to the pseudouridine synthase RsuA family.</text>
</comment>
<dbReference type="SUPFAM" id="SSF55120">
    <property type="entry name" value="Pseudouridine synthase"/>
    <property type="match status" value="1"/>
</dbReference>
<dbReference type="Pfam" id="PF00849">
    <property type="entry name" value="PseudoU_synth_2"/>
    <property type="match status" value="1"/>
</dbReference>
<feature type="region of interest" description="Disordered" evidence="4">
    <location>
        <begin position="206"/>
        <end position="230"/>
    </location>
</feature>
<dbReference type="InterPro" id="IPR042092">
    <property type="entry name" value="PsdUridine_s_RsuA/RluB/E/F_cat"/>
</dbReference>
<feature type="compositionally biased region" description="Basic residues" evidence="4">
    <location>
        <begin position="220"/>
        <end position="230"/>
    </location>
</feature>
<keyword evidence="2 3" id="KW-0413">Isomerase</keyword>
<keyword evidence="7" id="KW-1185">Reference proteome</keyword>
<dbReference type="InterPro" id="IPR020094">
    <property type="entry name" value="TruA/RsuA/RluB/E/F_N"/>
</dbReference>
<evidence type="ECO:0000313" key="7">
    <source>
        <dbReference type="Proteomes" id="UP000051870"/>
    </source>
</evidence>
<dbReference type="GO" id="GO:0003723">
    <property type="term" value="F:RNA binding"/>
    <property type="evidence" value="ECO:0007669"/>
    <property type="project" value="InterPro"/>
</dbReference>
<evidence type="ECO:0000259" key="5">
    <source>
        <dbReference type="Pfam" id="PF00849"/>
    </source>
</evidence>
<dbReference type="Gene3D" id="3.30.70.580">
    <property type="entry name" value="Pseudouridine synthase I, catalytic domain, N-terminal subdomain"/>
    <property type="match status" value="1"/>
</dbReference>
<evidence type="ECO:0000256" key="3">
    <source>
        <dbReference type="RuleBase" id="RU003887"/>
    </source>
</evidence>
<feature type="domain" description="Pseudouridine synthase RsuA/RluA-like" evidence="5">
    <location>
        <begin position="28"/>
        <end position="177"/>
    </location>
</feature>
<dbReference type="InterPro" id="IPR006145">
    <property type="entry name" value="PsdUridine_synth_RsuA/RluA"/>
</dbReference>
<accession>A0A0P1IBW8</accession>
<dbReference type="GO" id="GO:0001522">
    <property type="term" value="P:pseudouridine synthesis"/>
    <property type="evidence" value="ECO:0007669"/>
    <property type="project" value="InterPro"/>
</dbReference>
<evidence type="ECO:0000313" key="6">
    <source>
        <dbReference type="EMBL" id="CUK03977.1"/>
    </source>
</evidence>
<dbReference type="STRING" id="1715693.PH7735_02724"/>
<dbReference type="AlphaFoldDB" id="A0A0P1IBW8"/>
<evidence type="ECO:0000256" key="1">
    <source>
        <dbReference type="ARBA" id="ARBA00008348"/>
    </source>
</evidence>
<evidence type="ECO:0000256" key="2">
    <source>
        <dbReference type="ARBA" id="ARBA00023235"/>
    </source>
</evidence>
<dbReference type="InterPro" id="IPR000748">
    <property type="entry name" value="PsdUridine_synth_RsuA/RluB/E/F"/>
</dbReference>
<gene>
    <name evidence="6" type="primary">rluE</name>
    <name evidence="6" type="ORF">PH7735_02724</name>
</gene>
<evidence type="ECO:0000256" key="4">
    <source>
        <dbReference type="SAM" id="MobiDB-lite"/>
    </source>
</evidence>
<dbReference type="GO" id="GO:0006364">
    <property type="term" value="P:rRNA processing"/>
    <property type="evidence" value="ECO:0007669"/>
    <property type="project" value="UniProtKB-ARBA"/>
</dbReference>
<dbReference type="PANTHER" id="PTHR47683:SF2">
    <property type="entry name" value="RNA-BINDING S4 DOMAIN-CONTAINING PROTEIN"/>
    <property type="match status" value="1"/>
</dbReference>
<organism evidence="6 7">
    <name type="scientific">Shimia thalassica</name>
    <dbReference type="NCBI Taxonomy" id="1715693"/>
    <lineage>
        <taxon>Bacteria</taxon>
        <taxon>Pseudomonadati</taxon>
        <taxon>Pseudomonadota</taxon>
        <taxon>Alphaproteobacteria</taxon>
        <taxon>Rhodobacterales</taxon>
        <taxon>Roseobacteraceae</taxon>
    </lineage>
</organism>
<reference evidence="7" key="1">
    <citation type="submission" date="2015-09" db="EMBL/GenBank/DDBJ databases">
        <authorList>
            <person name="Rodrigo-Torres Lidia"/>
            <person name="Arahal R.David."/>
        </authorList>
    </citation>
    <scope>NUCLEOTIDE SEQUENCE [LARGE SCALE GENOMIC DNA]</scope>
    <source>
        <strain evidence="7">CECT 7735</strain>
    </source>
</reference>
<dbReference type="InterPro" id="IPR018496">
    <property type="entry name" value="PsdUridine_synth_RsuA/RluB_CS"/>
</dbReference>
<proteinExistence type="inferred from homology"/>
<dbReference type="Gene3D" id="3.30.70.1560">
    <property type="entry name" value="Alpha-L RNA-binding motif"/>
    <property type="match status" value="1"/>
</dbReference>
<dbReference type="NCBIfam" id="TIGR00093">
    <property type="entry name" value="pseudouridine synthase"/>
    <property type="match status" value="1"/>
</dbReference>
<dbReference type="InterPro" id="IPR020103">
    <property type="entry name" value="PsdUridine_synth_cat_dom_sf"/>
</dbReference>
<dbReference type="GO" id="GO:0009982">
    <property type="term" value="F:pseudouridine synthase activity"/>
    <property type="evidence" value="ECO:0007669"/>
    <property type="project" value="InterPro"/>
</dbReference>
<dbReference type="Proteomes" id="UP000051870">
    <property type="component" value="Unassembled WGS sequence"/>
</dbReference>
<protein>
    <recommendedName>
        <fullName evidence="3">Pseudouridine synthase</fullName>
        <ecNumber evidence="3">5.4.99.-</ecNumber>
    </recommendedName>
</protein>
<dbReference type="PANTHER" id="PTHR47683">
    <property type="entry name" value="PSEUDOURIDINE SYNTHASE FAMILY PROTEIN-RELATED"/>
    <property type="match status" value="1"/>
</dbReference>
<name>A0A0P1IBW8_9RHOB</name>
<sequence length="230" mass="25521">MNSVTCNPPAVPLMTGQPLAKAPAMPRTLLFNKPFDVLSQFTDKGTEGTTRRTLSEFIDVPGVYAAGRLDRDSEGLLVLTDDGGLQQKIANPRNKWPKTYWVQVEGTPSDAALESLRKGVDLKDGKTRPAQVARMDEPASLWPRTPPIRVRKSVPDCWLKITISEGRNRQVRRMTAAVGHPTLRLIRYAIGPWTIDGLLPGTWNDAPAHRIPPAGDGPRPSRKPNRRPRR</sequence>
<dbReference type="EC" id="5.4.99.-" evidence="3"/>
<dbReference type="GO" id="GO:0140098">
    <property type="term" value="F:catalytic activity, acting on RNA"/>
    <property type="evidence" value="ECO:0007669"/>
    <property type="project" value="UniProtKB-ARBA"/>
</dbReference>
<dbReference type="EMBL" id="CYTW01000003">
    <property type="protein sequence ID" value="CUK03977.1"/>
    <property type="molecule type" value="Genomic_DNA"/>
</dbReference>
<dbReference type="PROSITE" id="PS01149">
    <property type="entry name" value="PSI_RSU"/>
    <property type="match status" value="1"/>
</dbReference>